<evidence type="ECO:0000313" key="5">
    <source>
        <dbReference type="EMBL" id="TWG88668.1"/>
    </source>
</evidence>
<feature type="domain" description="HTH gntR-type" evidence="4">
    <location>
        <begin position="6"/>
        <end position="74"/>
    </location>
</feature>
<dbReference type="InterPro" id="IPR036390">
    <property type="entry name" value="WH_DNA-bd_sf"/>
</dbReference>
<dbReference type="PRINTS" id="PR00035">
    <property type="entry name" value="HTHGNTR"/>
</dbReference>
<dbReference type="GO" id="GO:0003700">
    <property type="term" value="F:DNA-binding transcription factor activity"/>
    <property type="evidence" value="ECO:0007669"/>
    <property type="project" value="InterPro"/>
</dbReference>
<comment type="caution">
    <text evidence="5">The sequence shown here is derived from an EMBL/GenBank/DDBJ whole genome shotgun (WGS) entry which is preliminary data.</text>
</comment>
<dbReference type="InterPro" id="IPR008920">
    <property type="entry name" value="TF_FadR/GntR_C"/>
</dbReference>
<accession>A0A562BTS2</accession>
<gene>
    <name evidence="5" type="ORF">L602_001100001000</name>
</gene>
<dbReference type="Gene3D" id="1.20.120.530">
    <property type="entry name" value="GntR ligand-binding domain-like"/>
    <property type="match status" value="1"/>
</dbReference>
<dbReference type="Pfam" id="PF00392">
    <property type="entry name" value="GntR"/>
    <property type="match status" value="1"/>
</dbReference>
<dbReference type="SUPFAM" id="SSF48008">
    <property type="entry name" value="GntR ligand-binding domain-like"/>
    <property type="match status" value="1"/>
</dbReference>
<dbReference type="SMART" id="SM00345">
    <property type="entry name" value="HTH_GNTR"/>
    <property type="match status" value="1"/>
</dbReference>
<evidence type="ECO:0000313" key="6">
    <source>
        <dbReference type="Proteomes" id="UP000318141"/>
    </source>
</evidence>
<name>A0A562BTS2_9BURK</name>
<keyword evidence="1" id="KW-0805">Transcription regulation</keyword>
<keyword evidence="3" id="KW-0804">Transcription</keyword>
<evidence type="ECO:0000259" key="4">
    <source>
        <dbReference type="PROSITE" id="PS50949"/>
    </source>
</evidence>
<dbReference type="EMBL" id="VLJN01000003">
    <property type="protein sequence ID" value="TWG88668.1"/>
    <property type="molecule type" value="Genomic_DNA"/>
</dbReference>
<dbReference type="Pfam" id="PF07729">
    <property type="entry name" value="FCD"/>
    <property type="match status" value="1"/>
</dbReference>
<dbReference type="SMART" id="SM00895">
    <property type="entry name" value="FCD"/>
    <property type="match status" value="1"/>
</dbReference>
<protein>
    <submittedName>
        <fullName evidence="5">GntR family transcriptional regulator</fullName>
    </submittedName>
</protein>
<dbReference type="CDD" id="cd07377">
    <property type="entry name" value="WHTH_GntR"/>
    <property type="match status" value="1"/>
</dbReference>
<sequence>MQPPSLSLPERVYAALSAQIRDGSLAPGTRLPIEPLLCERYGVSRTALREAIARLKAEGLVDVRQGRGTVVLPATAATSFRFALDGADDAGQVGQILELAELRLGVETTAAGLAAQRRTDAQLALLKASLDAMEDAVRNGTDGSEADLAFHAVVAQATGNAQYRMFMEFLRGRFATAIAASRLHSAHHVGMTHEAQREHRAIYEAIAAQKPAAAERAMRRHIEAAAARLAAGKQARE</sequence>
<dbReference type="AlphaFoldDB" id="A0A562BTS2"/>
<dbReference type="OrthoDB" id="5450856at2"/>
<keyword evidence="2" id="KW-0238">DNA-binding</keyword>
<dbReference type="SUPFAM" id="SSF46785">
    <property type="entry name" value="Winged helix' DNA-binding domain"/>
    <property type="match status" value="1"/>
</dbReference>
<dbReference type="PROSITE" id="PS50949">
    <property type="entry name" value="HTH_GNTR"/>
    <property type="match status" value="1"/>
</dbReference>
<dbReference type="PANTHER" id="PTHR43537:SF44">
    <property type="entry name" value="GNTR FAMILY REGULATORY PROTEIN"/>
    <property type="match status" value="1"/>
</dbReference>
<dbReference type="InterPro" id="IPR036388">
    <property type="entry name" value="WH-like_DNA-bd_sf"/>
</dbReference>
<proteinExistence type="predicted"/>
<dbReference type="Gene3D" id="1.10.10.10">
    <property type="entry name" value="Winged helix-like DNA-binding domain superfamily/Winged helix DNA-binding domain"/>
    <property type="match status" value="1"/>
</dbReference>
<evidence type="ECO:0000256" key="2">
    <source>
        <dbReference type="ARBA" id="ARBA00023125"/>
    </source>
</evidence>
<evidence type="ECO:0000256" key="3">
    <source>
        <dbReference type="ARBA" id="ARBA00023163"/>
    </source>
</evidence>
<evidence type="ECO:0000256" key="1">
    <source>
        <dbReference type="ARBA" id="ARBA00023015"/>
    </source>
</evidence>
<organism evidence="5 6">
    <name type="scientific">Cupriavidus gilardii J11</name>
    <dbReference type="NCBI Taxonomy" id="936133"/>
    <lineage>
        <taxon>Bacteria</taxon>
        <taxon>Pseudomonadati</taxon>
        <taxon>Pseudomonadota</taxon>
        <taxon>Betaproteobacteria</taxon>
        <taxon>Burkholderiales</taxon>
        <taxon>Burkholderiaceae</taxon>
        <taxon>Cupriavidus</taxon>
    </lineage>
</organism>
<dbReference type="InterPro" id="IPR011711">
    <property type="entry name" value="GntR_C"/>
</dbReference>
<dbReference type="GO" id="GO:0003677">
    <property type="term" value="F:DNA binding"/>
    <property type="evidence" value="ECO:0007669"/>
    <property type="project" value="UniProtKB-KW"/>
</dbReference>
<dbReference type="Proteomes" id="UP000318141">
    <property type="component" value="Unassembled WGS sequence"/>
</dbReference>
<keyword evidence="6" id="KW-1185">Reference proteome</keyword>
<dbReference type="InterPro" id="IPR000524">
    <property type="entry name" value="Tscrpt_reg_HTH_GntR"/>
</dbReference>
<dbReference type="PANTHER" id="PTHR43537">
    <property type="entry name" value="TRANSCRIPTIONAL REGULATOR, GNTR FAMILY"/>
    <property type="match status" value="1"/>
</dbReference>
<reference evidence="5 6" key="1">
    <citation type="submission" date="2019-07" db="EMBL/GenBank/DDBJ databases">
        <title>Genome sequencing of lignin-degrading bacterial isolates.</title>
        <authorList>
            <person name="Gladden J."/>
        </authorList>
    </citation>
    <scope>NUCLEOTIDE SEQUENCE [LARGE SCALE GENOMIC DNA]</scope>
    <source>
        <strain evidence="5 6">J11</strain>
    </source>
</reference>